<keyword evidence="2" id="KW-1185">Reference proteome</keyword>
<accession>A0ACC6L1F9</accession>
<organism evidence="1 2">
    <name type="scientific">Pedobacter africanus</name>
    <dbReference type="NCBI Taxonomy" id="151894"/>
    <lineage>
        <taxon>Bacteria</taxon>
        <taxon>Pseudomonadati</taxon>
        <taxon>Bacteroidota</taxon>
        <taxon>Sphingobacteriia</taxon>
        <taxon>Sphingobacteriales</taxon>
        <taxon>Sphingobacteriaceae</taxon>
        <taxon>Pedobacter</taxon>
    </lineage>
</organism>
<evidence type="ECO:0000313" key="1">
    <source>
        <dbReference type="EMBL" id="MDR6785267.1"/>
    </source>
</evidence>
<evidence type="ECO:0000313" key="2">
    <source>
        <dbReference type="Proteomes" id="UP001246858"/>
    </source>
</evidence>
<gene>
    <name evidence="1" type="ORF">J2X78_003841</name>
</gene>
<reference evidence="1" key="1">
    <citation type="submission" date="2023-07" db="EMBL/GenBank/DDBJ databases">
        <title>Sorghum-associated microbial communities from plants grown in Nebraska, USA.</title>
        <authorList>
            <person name="Schachtman D."/>
        </authorList>
    </citation>
    <scope>NUCLEOTIDE SEQUENCE</scope>
    <source>
        <strain evidence="1">2697</strain>
    </source>
</reference>
<name>A0ACC6L1F9_9SPHI</name>
<dbReference type="Proteomes" id="UP001246858">
    <property type="component" value="Unassembled WGS sequence"/>
</dbReference>
<protein>
    <submittedName>
        <fullName evidence="1">Uncharacterized protein</fullName>
    </submittedName>
</protein>
<comment type="caution">
    <text evidence="1">The sequence shown here is derived from an EMBL/GenBank/DDBJ whole genome shotgun (WGS) entry which is preliminary data.</text>
</comment>
<dbReference type="EMBL" id="JAVDTF010000003">
    <property type="protein sequence ID" value="MDR6785267.1"/>
    <property type="molecule type" value="Genomic_DNA"/>
</dbReference>
<sequence length="47" mass="5537">MSKLSEDIEFDENDWDTTSKIKFLNENDAEYNGVDIDTITQMIQHLE</sequence>
<proteinExistence type="predicted"/>